<dbReference type="SUPFAM" id="SSF109604">
    <property type="entry name" value="HD-domain/PDEase-like"/>
    <property type="match status" value="1"/>
</dbReference>
<evidence type="ECO:0000313" key="5">
    <source>
        <dbReference type="EMBL" id="SFM12693.1"/>
    </source>
</evidence>
<dbReference type="InterPro" id="IPR011006">
    <property type="entry name" value="CheY-like_superfamily"/>
</dbReference>
<dbReference type="GO" id="GO:0000160">
    <property type="term" value="P:phosphorelay signal transduction system"/>
    <property type="evidence" value="ECO:0007669"/>
    <property type="project" value="InterPro"/>
</dbReference>
<sequence>MQNQNLISELDQLHVHLNDEIDHYDEELDECRILIVDDFEINILVLIEALKSYSKISVSQDSKIAFDSLSYSLPDIVLLDLFMPDMNGFEICKYIKNNEQTSDIPIIFITSEHDPLSLSKAFELGAVDYIKKPFDTIEVNARLRTHLKLKIAERKLKEHNANLEIKVTERTKKLEEKNIELNEVKRETIFRLCLAAEMRDVDTGNHINRIQAYTEVIALKCGMSREEAEQLSLASSMHDLGKIGIPDHILLKPGKLTPEESEIMKQHTVIGARALADGKSDLLRVAHRVALSHHERWDGKGYPQGLRGVNIPIEARIVGLVDVFDALISRRAYKHAFTVDDAIMIILSEKGNHFDPKLVDIFIASLNEIMAIKDMFSYE</sequence>
<dbReference type="AlphaFoldDB" id="A0A8G2C5K6"/>
<keyword evidence="2" id="KW-0175">Coiled coil</keyword>
<feature type="coiled-coil region" evidence="2">
    <location>
        <begin position="149"/>
        <end position="187"/>
    </location>
</feature>
<evidence type="ECO:0000256" key="1">
    <source>
        <dbReference type="PROSITE-ProRule" id="PRU00169"/>
    </source>
</evidence>
<evidence type="ECO:0000313" key="6">
    <source>
        <dbReference type="Proteomes" id="UP000199581"/>
    </source>
</evidence>
<protein>
    <submittedName>
        <fullName evidence="5">Putative two-component system response regulator</fullName>
    </submittedName>
</protein>
<dbReference type="Pfam" id="PF13487">
    <property type="entry name" value="HD_5"/>
    <property type="match status" value="1"/>
</dbReference>
<keyword evidence="1" id="KW-0597">Phosphoprotein</keyword>
<feature type="domain" description="HD-GYP" evidence="4">
    <location>
        <begin position="181"/>
        <end position="378"/>
    </location>
</feature>
<feature type="modified residue" description="4-aspartylphosphate" evidence="1">
    <location>
        <position position="80"/>
    </location>
</feature>
<dbReference type="PROSITE" id="PS51832">
    <property type="entry name" value="HD_GYP"/>
    <property type="match status" value="1"/>
</dbReference>
<feature type="domain" description="Response regulatory" evidence="3">
    <location>
        <begin position="32"/>
        <end position="147"/>
    </location>
</feature>
<comment type="caution">
    <text evidence="5">The sequence shown here is derived from an EMBL/GenBank/DDBJ whole genome shotgun (WGS) entry which is preliminary data.</text>
</comment>
<keyword evidence="6" id="KW-1185">Reference proteome</keyword>
<evidence type="ECO:0000256" key="2">
    <source>
        <dbReference type="SAM" id="Coils"/>
    </source>
</evidence>
<dbReference type="Proteomes" id="UP000199581">
    <property type="component" value="Unassembled WGS sequence"/>
</dbReference>
<dbReference type="PANTHER" id="PTHR45228:SF1">
    <property type="entry name" value="CYCLIC DI-GMP PHOSPHODIESTERASE TM_0186"/>
    <property type="match status" value="1"/>
</dbReference>
<evidence type="ECO:0000259" key="4">
    <source>
        <dbReference type="PROSITE" id="PS51832"/>
    </source>
</evidence>
<reference evidence="5 6" key="1">
    <citation type="submission" date="2016-10" db="EMBL/GenBank/DDBJ databases">
        <authorList>
            <person name="Varghese N."/>
            <person name="Submissions S."/>
        </authorList>
    </citation>
    <scope>NUCLEOTIDE SEQUENCE [LARGE SCALE GENOMIC DNA]</scope>
    <source>
        <strain evidence="5 6">DSM 1741</strain>
    </source>
</reference>
<dbReference type="Pfam" id="PF00072">
    <property type="entry name" value="Response_reg"/>
    <property type="match status" value="1"/>
</dbReference>
<dbReference type="CDD" id="cd00077">
    <property type="entry name" value="HDc"/>
    <property type="match status" value="1"/>
</dbReference>
<dbReference type="EMBL" id="FOTO01000015">
    <property type="protein sequence ID" value="SFM12693.1"/>
    <property type="molecule type" value="Genomic_DNA"/>
</dbReference>
<dbReference type="InterPro" id="IPR003607">
    <property type="entry name" value="HD/PDEase_dom"/>
</dbReference>
<organism evidence="5 6">
    <name type="scientific">Desulfomicrobium norvegicum (strain DSM 1741 / NCIMB 8310)</name>
    <name type="common">Desulfovibrio baculatus (strain Norway 4)</name>
    <name type="synonym">Desulfovibrio desulfuricans (strain Norway 4)</name>
    <dbReference type="NCBI Taxonomy" id="52561"/>
    <lineage>
        <taxon>Bacteria</taxon>
        <taxon>Pseudomonadati</taxon>
        <taxon>Thermodesulfobacteriota</taxon>
        <taxon>Desulfovibrionia</taxon>
        <taxon>Desulfovibrionales</taxon>
        <taxon>Desulfomicrobiaceae</taxon>
        <taxon>Desulfomicrobium</taxon>
    </lineage>
</organism>
<dbReference type="SUPFAM" id="SSF52172">
    <property type="entry name" value="CheY-like"/>
    <property type="match status" value="1"/>
</dbReference>
<evidence type="ECO:0000259" key="3">
    <source>
        <dbReference type="PROSITE" id="PS50110"/>
    </source>
</evidence>
<dbReference type="Gene3D" id="1.10.3210.10">
    <property type="entry name" value="Hypothetical protein af1432"/>
    <property type="match status" value="1"/>
</dbReference>
<name>A0A8G2C5K6_DESNO</name>
<dbReference type="PROSITE" id="PS50110">
    <property type="entry name" value="RESPONSE_REGULATORY"/>
    <property type="match status" value="1"/>
</dbReference>
<accession>A0A8G2C5K6</accession>
<dbReference type="Gene3D" id="3.40.50.2300">
    <property type="match status" value="1"/>
</dbReference>
<dbReference type="InterPro" id="IPR052020">
    <property type="entry name" value="Cyclic_di-GMP/3'3'-cGAMP_PDE"/>
</dbReference>
<gene>
    <name evidence="5" type="ORF">SAMN05421830_11566</name>
</gene>
<proteinExistence type="predicted"/>
<dbReference type="SMART" id="SM00448">
    <property type="entry name" value="REC"/>
    <property type="match status" value="1"/>
</dbReference>
<dbReference type="OrthoDB" id="9769359at2"/>
<dbReference type="PANTHER" id="PTHR45228">
    <property type="entry name" value="CYCLIC DI-GMP PHOSPHODIESTERASE TM_0186-RELATED"/>
    <property type="match status" value="1"/>
</dbReference>
<dbReference type="RefSeq" id="WP_092193975.1">
    <property type="nucleotide sequence ID" value="NZ_FOTO01000015.1"/>
</dbReference>
<dbReference type="InterPro" id="IPR037522">
    <property type="entry name" value="HD_GYP_dom"/>
</dbReference>
<dbReference type="InterPro" id="IPR001789">
    <property type="entry name" value="Sig_transdc_resp-reg_receiver"/>
</dbReference>